<keyword evidence="1" id="KW-0812">Transmembrane</keyword>
<proteinExistence type="predicted"/>
<reference evidence="2" key="1">
    <citation type="submission" date="2023-03" db="EMBL/GenBank/DDBJ databases">
        <title>Lomoglobus Profundus gen. nov., sp. nov., a novel member of the phylum Verrucomicrobia, isolated from deep-marine sediment of South China Sea.</title>
        <authorList>
            <person name="Ahmad T."/>
            <person name="Ishaq S.E."/>
            <person name="Wang F."/>
        </authorList>
    </citation>
    <scope>NUCLEOTIDE SEQUENCE</scope>
    <source>
        <strain evidence="2">LMO-M01</strain>
    </source>
</reference>
<gene>
    <name evidence="2" type="ORF">PXH66_16440</name>
</gene>
<organism evidence="2 3">
    <name type="scientific">Synoicihabitans lomoniglobus</name>
    <dbReference type="NCBI Taxonomy" id="2909285"/>
    <lineage>
        <taxon>Bacteria</taxon>
        <taxon>Pseudomonadati</taxon>
        <taxon>Verrucomicrobiota</taxon>
        <taxon>Opitutia</taxon>
        <taxon>Opitutales</taxon>
        <taxon>Opitutaceae</taxon>
        <taxon>Synoicihabitans</taxon>
    </lineage>
</organism>
<dbReference type="AlphaFoldDB" id="A0AAE9ZTQ2"/>
<dbReference type="Proteomes" id="UP001218638">
    <property type="component" value="Chromosome"/>
</dbReference>
<accession>A0AAE9ZTQ2</accession>
<feature type="transmembrane region" description="Helical" evidence="1">
    <location>
        <begin position="124"/>
        <end position="150"/>
    </location>
</feature>
<keyword evidence="1" id="KW-0472">Membrane</keyword>
<dbReference type="RefSeq" id="WP_330930631.1">
    <property type="nucleotide sequence ID" value="NZ_CP119075.1"/>
</dbReference>
<protein>
    <submittedName>
        <fullName evidence="2">Uncharacterized protein</fullName>
    </submittedName>
</protein>
<dbReference type="KEGG" id="slom:PXH66_16440"/>
<name>A0AAE9ZTQ2_9BACT</name>
<evidence type="ECO:0000256" key="1">
    <source>
        <dbReference type="SAM" id="Phobius"/>
    </source>
</evidence>
<sequence length="155" mass="17021">MARLTPEQLEQKLNAVLRNQPPRRAPMSLEARVLGEIARRQALPWWHKSYAYWPAPMRVAFIVIGVALMAAALLGSVQLAGLVSAQAIGDFFRPATDAWATLRTAGAAMVTLVRGHVPQFSTHWFYVALAVIGAAYAMMLGLGATAYRVFWSPSR</sequence>
<dbReference type="EMBL" id="CP119075">
    <property type="protein sequence ID" value="WED63927.1"/>
    <property type="molecule type" value="Genomic_DNA"/>
</dbReference>
<evidence type="ECO:0000313" key="2">
    <source>
        <dbReference type="EMBL" id="WED63927.1"/>
    </source>
</evidence>
<feature type="transmembrane region" description="Helical" evidence="1">
    <location>
        <begin position="59"/>
        <end position="83"/>
    </location>
</feature>
<keyword evidence="1" id="KW-1133">Transmembrane helix</keyword>
<evidence type="ECO:0000313" key="3">
    <source>
        <dbReference type="Proteomes" id="UP001218638"/>
    </source>
</evidence>
<keyword evidence="3" id="KW-1185">Reference proteome</keyword>